<evidence type="ECO:0000256" key="16">
    <source>
        <dbReference type="SAM" id="Phobius"/>
    </source>
</evidence>
<comment type="subcellular location">
    <subcellularLocation>
        <location evidence="1">Cell membrane</location>
        <topology evidence="1">Multi-pass membrane protein</topology>
    </subcellularLocation>
</comment>
<name>A0A8J5TL20_HOMAM</name>
<feature type="region of interest" description="Disordered" evidence="15">
    <location>
        <begin position="508"/>
        <end position="533"/>
    </location>
</feature>
<dbReference type="InterPro" id="IPR001320">
    <property type="entry name" value="Iontro_rcpt_C"/>
</dbReference>
<evidence type="ECO:0000256" key="13">
    <source>
        <dbReference type="PIRSR" id="PIRSR601508-1"/>
    </source>
</evidence>
<dbReference type="Pfam" id="PF10613">
    <property type="entry name" value="Lig_chan-Glu_bd"/>
    <property type="match status" value="1"/>
</dbReference>
<keyword evidence="3" id="KW-0813">Transport</keyword>
<reference evidence="20" key="1">
    <citation type="journal article" date="2021" name="Sci. Adv.">
        <title>The American lobster genome reveals insights on longevity, neural, and immune adaptations.</title>
        <authorList>
            <person name="Polinski J.M."/>
            <person name="Zimin A.V."/>
            <person name="Clark K.F."/>
            <person name="Kohn A.B."/>
            <person name="Sadowski N."/>
            <person name="Timp W."/>
            <person name="Ptitsyn A."/>
            <person name="Khanna P."/>
            <person name="Romanova D.Y."/>
            <person name="Williams P."/>
            <person name="Greenwood S.J."/>
            <person name="Moroz L.L."/>
            <person name="Walt D.R."/>
            <person name="Bodnar A.G."/>
        </authorList>
    </citation>
    <scope>NUCLEOTIDE SEQUENCE</scope>
    <source>
        <strain evidence="20">GMGI-L3</strain>
    </source>
</reference>
<feature type="chain" id="PRO_5035267362" evidence="17">
    <location>
        <begin position="19"/>
        <end position="533"/>
    </location>
</feature>
<keyword evidence="12" id="KW-0407">Ion channel</keyword>
<evidence type="ECO:0000256" key="6">
    <source>
        <dbReference type="ARBA" id="ARBA00022989"/>
    </source>
</evidence>
<keyword evidence="7" id="KW-0406">Ion transport</keyword>
<evidence type="ECO:0000256" key="14">
    <source>
        <dbReference type="PIRSR" id="PIRSR601508-3"/>
    </source>
</evidence>
<keyword evidence="6 16" id="KW-1133">Transmembrane helix</keyword>
<dbReference type="PANTHER" id="PTHR42643">
    <property type="entry name" value="IONOTROPIC RECEPTOR 20A-RELATED"/>
    <property type="match status" value="1"/>
</dbReference>
<evidence type="ECO:0000256" key="8">
    <source>
        <dbReference type="ARBA" id="ARBA00023136"/>
    </source>
</evidence>
<feature type="binding site" evidence="13">
    <location>
        <position position="161"/>
    </location>
    <ligand>
        <name>L-glutamate</name>
        <dbReference type="ChEBI" id="CHEBI:29985"/>
    </ligand>
</feature>
<feature type="transmembrane region" description="Helical" evidence="16">
    <location>
        <begin position="205"/>
        <end position="225"/>
    </location>
</feature>
<dbReference type="InterPro" id="IPR052192">
    <property type="entry name" value="Insect_Ionotropic_Sensory_Rcpt"/>
</dbReference>
<dbReference type="Gene3D" id="3.40.190.10">
    <property type="entry name" value="Periplasmic binding protein-like II"/>
    <property type="match status" value="1"/>
</dbReference>
<dbReference type="GO" id="GO:0050906">
    <property type="term" value="P:detection of stimulus involved in sensory perception"/>
    <property type="evidence" value="ECO:0007669"/>
    <property type="project" value="UniProtKB-ARBA"/>
</dbReference>
<feature type="transmembrane region" description="Helical" evidence="16">
    <location>
        <begin position="463"/>
        <end position="488"/>
    </location>
</feature>
<keyword evidence="17" id="KW-0732">Signal</keyword>
<evidence type="ECO:0000259" key="18">
    <source>
        <dbReference type="SMART" id="SM00079"/>
    </source>
</evidence>
<evidence type="ECO:0000256" key="3">
    <source>
        <dbReference type="ARBA" id="ARBA00022448"/>
    </source>
</evidence>
<comment type="caution">
    <text evidence="20">The sequence shown here is derived from an EMBL/GenBank/DDBJ whole genome shotgun (WGS) entry which is preliminary data.</text>
</comment>
<gene>
    <name evidence="20" type="primary">Glrk-L46</name>
    <name evidence="20" type="ORF">Hamer_G015381</name>
</gene>
<dbReference type="Proteomes" id="UP000747542">
    <property type="component" value="Unassembled WGS sequence"/>
</dbReference>
<keyword evidence="11" id="KW-1071">Ligand-gated ion channel</keyword>
<evidence type="ECO:0000256" key="15">
    <source>
        <dbReference type="SAM" id="MobiDB-lite"/>
    </source>
</evidence>
<dbReference type="SMART" id="SM00918">
    <property type="entry name" value="Lig_chan-Glu_bd"/>
    <property type="match status" value="1"/>
</dbReference>
<evidence type="ECO:0000256" key="17">
    <source>
        <dbReference type="SAM" id="SignalP"/>
    </source>
</evidence>
<dbReference type="EMBL" id="JAHLQT010003055">
    <property type="protein sequence ID" value="KAG7176580.1"/>
    <property type="molecule type" value="Genomic_DNA"/>
</dbReference>
<feature type="binding site" evidence="13">
    <location>
        <position position="168"/>
    </location>
    <ligand>
        <name>L-glutamate</name>
        <dbReference type="ChEBI" id="CHEBI:29985"/>
    </ligand>
</feature>
<evidence type="ECO:0000256" key="2">
    <source>
        <dbReference type="ARBA" id="ARBA00008685"/>
    </source>
</evidence>
<evidence type="ECO:0000256" key="10">
    <source>
        <dbReference type="ARBA" id="ARBA00023180"/>
    </source>
</evidence>
<evidence type="ECO:0000256" key="7">
    <source>
        <dbReference type="ARBA" id="ARBA00023065"/>
    </source>
</evidence>
<evidence type="ECO:0000256" key="1">
    <source>
        <dbReference type="ARBA" id="ARBA00004651"/>
    </source>
</evidence>
<comment type="similarity">
    <text evidence="2">Belongs to the glutamate-gated ion channel (TC 1.A.10.1) family.</text>
</comment>
<feature type="binding site" evidence="13">
    <location>
        <position position="378"/>
    </location>
    <ligand>
        <name>L-glutamate</name>
        <dbReference type="ChEBI" id="CHEBI:29985"/>
    </ligand>
</feature>
<evidence type="ECO:0000259" key="19">
    <source>
        <dbReference type="SMART" id="SM00918"/>
    </source>
</evidence>
<dbReference type="GO" id="GO:0015276">
    <property type="term" value="F:ligand-gated monoatomic ion channel activity"/>
    <property type="evidence" value="ECO:0007669"/>
    <property type="project" value="InterPro"/>
</dbReference>
<feature type="signal peptide" evidence="17">
    <location>
        <begin position="1"/>
        <end position="18"/>
    </location>
</feature>
<evidence type="ECO:0000256" key="4">
    <source>
        <dbReference type="ARBA" id="ARBA00022475"/>
    </source>
</evidence>
<evidence type="ECO:0000256" key="5">
    <source>
        <dbReference type="ARBA" id="ARBA00022692"/>
    </source>
</evidence>
<dbReference type="PRINTS" id="PR00177">
    <property type="entry name" value="NMDARECEPTOR"/>
</dbReference>
<dbReference type="InterPro" id="IPR001508">
    <property type="entry name" value="Iono_Glu_rcpt_met"/>
</dbReference>
<protein>
    <submittedName>
        <fullName evidence="20">Glutamate receptor-like 46</fullName>
    </submittedName>
</protein>
<keyword evidence="4" id="KW-1003">Cell membrane</keyword>
<accession>A0A8J5TL20</accession>
<feature type="domain" description="Ionotropic glutamate receptor L-glutamate and glycine-binding" evidence="19">
    <location>
        <begin position="91"/>
        <end position="152"/>
    </location>
</feature>
<dbReference type="Pfam" id="PF00060">
    <property type="entry name" value="Lig_chan"/>
    <property type="match status" value="1"/>
</dbReference>
<dbReference type="SMART" id="SM00079">
    <property type="entry name" value="PBPe"/>
    <property type="match status" value="1"/>
</dbReference>
<feature type="disulfide bond" evidence="14">
    <location>
        <begin position="396"/>
        <end position="451"/>
    </location>
</feature>
<dbReference type="GO" id="GO:0005886">
    <property type="term" value="C:plasma membrane"/>
    <property type="evidence" value="ECO:0007669"/>
    <property type="project" value="UniProtKB-SubCell"/>
</dbReference>
<keyword evidence="21" id="KW-1185">Reference proteome</keyword>
<keyword evidence="10" id="KW-0325">Glycoprotein</keyword>
<feature type="transmembrane region" description="Helical" evidence="16">
    <location>
        <begin position="276"/>
        <end position="299"/>
    </location>
</feature>
<dbReference type="InterPro" id="IPR019594">
    <property type="entry name" value="Glu/Gly-bd"/>
</dbReference>
<evidence type="ECO:0000313" key="20">
    <source>
        <dbReference type="EMBL" id="KAG7176580.1"/>
    </source>
</evidence>
<sequence length="533" mass="59425">MLMRMAVVVSLVVLSAFTHDDGPSPGSSLRLPVWPHAVSNVTLGGRKAPSHATRKREPREVGVTQVALTDPATFRFDEAVILRVAAEEWVPHIAVTEDNHGNITIRGPMANLLHALASALNFRYTLVRPPDGAWGIPTSGGDWNGMIGMVKRNEADLALGPFGLTYSRSQVVDFSSPILIDYYRILVRRPRSEPDPLGFLRPFRWPVWVGLVACLALMGVVLYNVRRASSHLYTGEEMKPSEEVQFLPHWWAVYGAILSQPYTWVAQWMSVRVVVATWWIVALIVARSYSSALTSLLAVRTVPVKYNFLRQVIADQQVHLIFEKATALVEHMSKVKQGVYKDLADTQEMGRAHFLASSRLYDAAYTDVRNSHYALLVEDTTCRKVYSDDFTKHGRCDFYIGKEQYWPLIFSLIGRKGSPLMPAISARIERLVSHDLYFKWLGEELPNATACLKASTRVTVNEAYHLTGLWGVFVLFAGGLLLATAVFLCELTVAANINEKAQADLPSPNTLMKDMAPPPYPDTCGRSVESKPV</sequence>
<evidence type="ECO:0000313" key="21">
    <source>
        <dbReference type="Proteomes" id="UP000747542"/>
    </source>
</evidence>
<evidence type="ECO:0000256" key="12">
    <source>
        <dbReference type="ARBA" id="ARBA00023303"/>
    </source>
</evidence>
<feature type="transmembrane region" description="Helical" evidence="16">
    <location>
        <begin position="246"/>
        <end position="264"/>
    </location>
</feature>
<keyword evidence="8 16" id="KW-0472">Membrane</keyword>
<proteinExistence type="inferred from homology"/>
<dbReference type="PANTHER" id="PTHR42643:SF24">
    <property type="entry name" value="IONOTROPIC RECEPTOR 60A"/>
    <property type="match status" value="1"/>
</dbReference>
<evidence type="ECO:0000256" key="9">
    <source>
        <dbReference type="ARBA" id="ARBA00023170"/>
    </source>
</evidence>
<feature type="domain" description="Ionotropic glutamate receptor C-terminal" evidence="18">
    <location>
        <begin position="81"/>
        <end position="443"/>
    </location>
</feature>
<keyword evidence="9 20" id="KW-0675">Receptor</keyword>
<keyword evidence="5 16" id="KW-0812">Transmembrane</keyword>
<dbReference type="SUPFAM" id="SSF53850">
    <property type="entry name" value="Periplasmic binding protein-like II"/>
    <property type="match status" value="1"/>
</dbReference>
<dbReference type="AlphaFoldDB" id="A0A8J5TL20"/>
<organism evidence="20 21">
    <name type="scientific">Homarus americanus</name>
    <name type="common">American lobster</name>
    <dbReference type="NCBI Taxonomy" id="6706"/>
    <lineage>
        <taxon>Eukaryota</taxon>
        <taxon>Metazoa</taxon>
        <taxon>Ecdysozoa</taxon>
        <taxon>Arthropoda</taxon>
        <taxon>Crustacea</taxon>
        <taxon>Multicrustacea</taxon>
        <taxon>Malacostraca</taxon>
        <taxon>Eumalacostraca</taxon>
        <taxon>Eucarida</taxon>
        <taxon>Decapoda</taxon>
        <taxon>Pleocyemata</taxon>
        <taxon>Astacidea</taxon>
        <taxon>Nephropoidea</taxon>
        <taxon>Nephropidae</taxon>
        <taxon>Homarus</taxon>
    </lineage>
</organism>
<dbReference type="GO" id="GO:0038023">
    <property type="term" value="F:signaling receptor activity"/>
    <property type="evidence" value="ECO:0007669"/>
    <property type="project" value="InterPro"/>
</dbReference>
<keyword evidence="14" id="KW-1015">Disulfide bond</keyword>
<dbReference type="Gene3D" id="1.10.287.70">
    <property type="match status" value="1"/>
</dbReference>
<evidence type="ECO:0000256" key="11">
    <source>
        <dbReference type="ARBA" id="ARBA00023286"/>
    </source>
</evidence>